<dbReference type="InterPro" id="IPR034391">
    <property type="entry name" value="AdoMet-like_SPASM_containing"/>
</dbReference>
<sequence length="304" mass="34378">MPDHISILNVEFNSSCNLRCRWCALDHTRPRGVMTSATLETLLAQLSEGALPSLTCLDLHNGGETLLHPDLPGMLSTLSTWKPSLLRANPGLRIRLLTNGMLLTERKARQIIDSRAVDCLRFSVDGGSPEQYELIRRGAKWHTLQRNVLKFTEHNRNSDHPIRTEAICMVAEGHDIPFSPSFTELLALFDKISLRHPHNWDGSAELNVDDSSYRRIAEEHTGECCFLLERNMVVLPDGQVTVCCNDLNARGVIGSIHEHTIREIALSHIRREMREAMLQGRRKDIPLCRNCTGFYRPSPTKKNS</sequence>
<evidence type="ECO:0000256" key="4">
    <source>
        <dbReference type="ARBA" id="ARBA00022723"/>
    </source>
</evidence>
<dbReference type="PROSITE" id="PS51918">
    <property type="entry name" value="RADICAL_SAM"/>
    <property type="match status" value="1"/>
</dbReference>
<dbReference type="SUPFAM" id="SSF102114">
    <property type="entry name" value="Radical SAM enzymes"/>
    <property type="match status" value="1"/>
</dbReference>
<keyword evidence="9" id="KW-1185">Reference proteome</keyword>
<dbReference type="SFLD" id="SFLDG01387">
    <property type="entry name" value="BtrN-like_SPASM_domain_contain"/>
    <property type="match status" value="1"/>
</dbReference>
<keyword evidence="2" id="KW-0004">4Fe-4S</keyword>
<evidence type="ECO:0000313" key="9">
    <source>
        <dbReference type="Proteomes" id="UP000503840"/>
    </source>
</evidence>
<organism evidence="8 9">
    <name type="scientific">Desulfovibrio subterraneus</name>
    <dbReference type="NCBI Taxonomy" id="2718620"/>
    <lineage>
        <taxon>Bacteria</taxon>
        <taxon>Pseudomonadati</taxon>
        <taxon>Thermodesulfobacteriota</taxon>
        <taxon>Desulfovibrionia</taxon>
        <taxon>Desulfovibrionales</taxon>
        <taxon>Desulfovibrionaceae</taxon>
        <taxon>Desulfovibrio</taxon>
    </lineage>
</organism>
<dbReference type="PANTHER" id="PTHR11228">
    <property type="entry name" value="RADICAL SAM DOMAIN PROTEIN"/>
    <property type="match status" value="1"/>
</dbReference>
<dbReference type="PANTHER" id="PTHR11228:SF7">
    <property type="entry name" value="PQQA PEPTIDE CYCLASE"/>
    <property type="match status" value="1"/>
</dbReference>
<dbReference type="GO" id="GO:0046872">
    <property type="term" value="F:metal ion binding"/>
    <property type="evidence" value="ECO:0007669"/>
    <property type="project" value="UniProtKB-KW"/>
</dbReference>
<dbReference type="InterPro" id="IPR050377">
    <property type="entry name" value="Radical_SAM_PqqE_MftC-like"/>
</dbReference>
<accession>A0A7J0BHG9</accession>
<dbReference type="GO" id="GO:0051536">
    <property type="term" value="F:iron-sulfur cluster binding"/>
    <property type="evidence" value="ECO:0007669"/>
    <property type="project" value="UniProtKB-KW"/>
</dbReference>
<evidence type="ECO:0000256" key="3">
    <source>
        <dbReference type="ARBA" id="ARBA00022691"/>
    </source>
</evidence>
<evidence type="ECO:0000256" key="2">
    <source>
        <dbReference type="ARBA" id="ARBA00022485"/>
    </source>
</evidence>
<dbReference type="Pfam" id="PF04055">
    <property type="entry name" value="Radical_SAM"/>
    <property type="match status" value="1"/>
</dbReference>
<feature type="domain" description="Radical SAM core" evidence="7">
    <location>
        <begin position="1"/>
        <end position="209"/>
    </location>
</feature>
<keyword evidence="4" id="KW-0479">Metal-binding</keyword>
<dbReference type="InterPro" id="IPR023885">
    <property type="entry name" value="4Fe4S-binding_SPASM_dom"/>
</dbReference>
<evidence type="ECO:0000256" key="1">
    <source>
        <dbReference type="ARBA" id="ARBA00001966"/>
    </source>
</evidence>
<dbReference type="SFLD" id="SFLDS00029">
    <property type="entry name" value="Radical_SAM"/>
    <property type="match status" value="1"/>
</dbReference>
<keyword evidence="6" id="KW-0411">Iron-sulfur</keyword>
<name>A0A7J0BHG9_9BACT</name>
<evidence type="ECO:0000256" key="5">
    <source>
        <dbReference type="ARBA" id="ARBA00023004"/>
    </source>
</evidence>
<dbReference type="EMBL" id="BLVO01000013">
    <property type="protein sequence ID" value="GFM33159.1"/>
    <property type="molecule type" value="Genomic_DNA"/>
</dbReference>
<evidence type="ECO:0000313" key="8">
    <source>
        <dbReference type="EMBL" id="GFM33159.1"/>
    </source>
</evidence>
<evidence type="ECO:0000259" key="7">
    <source>
        <dbReference type="PROSITE" id="PS51918"/>
    </source>
</evidence>
<dbReference type="GO" id="GO:0003824">
    <property type="term" value="F:catalytic activity"/>
    <property type="evidence" value="ECO:0007669"/>
    <property type="project" value="InterPro"/>
</dbReference>
<dbReference type="InterPro" id="IPR058240">
    <property type="entry name" value="rSAM_sf"/>
</dbReference>
<dbReference type="Pfam" id="PF13186">
    <property type="entry name" value="SPASM"/>
    <property type="match status" value="1"/>
</dbReference>
<evidence type="ECO:0000256" key="6">
    <source>
        <dbReference type="ARBA" id="ARBA00023014"/>
    </source>
</evidence>
<dbReference type="Proteomes" id="UP000503840">
    <property type="component" value="Unassembled WGS sequence"/>
</dbReference>
<dbReference type="InterPro" id="IPR007197">
    <property type="entry name" value="rSAM"/>
</dbReference>
<dbReference type="SFLD" id="SFLDG01067">
    <property type="entry name" value="SPASM/twitch_domain_containing"/>
    <property type="match status" value="1"/>
</dbReference>
<reference evidence="8 9" key="1">
    <citation type="submission" date="2020-05" db="EMBL/GenBank/DDBJ databases">
        <title>Draft genome sequence of Desulfovibrio sp. strain HN2T.</title>
        <authorList>
            <person name="Ueno A."/>
            <person name="Tamazawa S."/>
            <person name="Tamamura S."/>
            <person name="Murakami T."/>
            <person name="Kiyama T."/>
            <person name="Inomata H."/>
            <person name="Amano Y."/>
            <person name="Miyakawa K."/>
            <person name="Tamaki H."/>
            <person name="Naganuma T."/>
            <person name="Kaneko K."/>
        </authorList>
    </citation>
    <scope>NUCLEOTIDE SEQUENCE [LARGE SCALE GENOMIC DNA]</scope>
    <source>
        <strain evidence="8 9">HN2</strain>
    </source>
</reference>
<proteinExistence type="predicted"/>
<comment type="caution">
    <text evidence="8">The sequence shown here is derived from an EMBL/GenBank/DDBJ whole genome shotgun (WGS) entry which is preliminary data.</text>
</comment>
<dbReference type="RefSeq" id="WP_174404842.1">
    <property type="nucleotide sequence ID" value="NZ_BLVO01000013.1"/>
</dbReference>
<dbReference type="Gene3D" id="3.20.20.70">
    <property type="entry name" value="Aldolase class I"/>
    <property type="match status" value="1"/>
</dbReference>
<keyword evidence="3" id="KW-0949">S-adenosyl-L-methionine</keyword>
<dbReference type="AlphaFoldDB" id="A0A7J0BHG9"/>
<comment type="cofactor">
    <cofactor evidence="1">
        <name>[4Fe-4S] cluster</name>
        <dbReference type="ChEBI" id="CHEBI:49883"/>
    </cofactor>
</comment>
<protein>
    <recommendedName>
        <fullName evidence="7">Radical SAM core domain-containing protein</fullName>
    </recommendedName>
</protein>
<dbReference type="InterPro" id="IPR013785">
    <property type="entry name" value="Aldolase_TIM"/>
</dbReference>
<dbReference type="CDD" id="cd01335">
    <property type="entry name" value="Radical_SAM"/>
    <property type="match status" value="1"/>
</dbReference>
<gene>
    <name evidence="8" type="ORF">DSM101010T_15240</name>
</gene>
<keyword evidence="5" id="KW-0408">Iron</keyword>
<dbReference type="CDD" id="cd21109">
    <property type="entry name" value="SPASM"/>
    <property type="match status" value="1"/>
</dbReference>